<evidence type="ECO:0000256" key="1">
    <source>
        <dbReference type="SAM" id="MobiDB-lite"/>
    </source>
</evidence>
<evidence type="ECO:0000256" key="2">
    <source>
        <dbReference type="SAM" id="SignalP"/>
    </source>
</evidence>
<keyword evidence="2" id="KW-0732">Signal</keyword>
<dbReference type="OrthoDB" id="6339459at2759"/>
<protein>
    <submittedName>
        <fullName evidence="3">Seminal fluid protein</fullName>
    </submittedName>
</protein>
<feature type="chain" id="PRO_5004780454" evidence="2">
    <location>
        <begin position="21"/>
        <end position="471"/>
    </location>
</feature>
<proteinExistence type="evidence at transcript level"/>
<feature type="non-terminal residue" evidence="3">
    <location>
        <position position="471"/>
    </location>
</feature>
<feature type="signal peptide" evidence="2">
    <location>
        <begin position="1"/>
        <end position="20"/>
    </location>
</feature>
<reference evidence="3" key="1">
    <citation type="submission" date="2012-12" db="EMBL/GenBank/DDBJ databases">
        <title>De novo characterization of Leptinotarsa decemlineata transcriptome and identification of its candidate seminal fluid protein genes.</title>
        <authorList>
            <person name="Wan P.-J."/>
        </authorList>
    </citation>
    <scope>NUCLEOTIDE SEQUENCE</scope>
</reference>
<evidence type="ECO:0000313" key="3">
    <source>
        <dbReference type="EMBL" id="AGX25168.1"/>
    </source>
</evidence>
<organism evidence="3">
    <name type="scientific">Leptinotarsa decemlineata</name>
    <name type="common">Colorado potato beetle</name>
    <name type="synonym">Doryphora decemlineata</name>
    <dbReference type="NCBI Taxonomy" id="7539"/>
    <lineage>
        <taxon>Eukaryota</taxon>
        <taxon>Metazoa</taxon>
        <taxon>Ecdysozoa</taxon>
        <taxon>Arthropoda</taxon>
        <taxon>Hexapoda</taxon>
        <taxon>Insecta</taxon>
        <taxon>Pterygota</taxon>
        <taxon>Neoptera</taxon>
        <taxon>Endopterygota</taxon>
        <taxon>Coleoptera</taxon>
        <taxon>Polyphaga</taxon>
        <taxon>Cucujiformia</taxon>
        <taxon>Chrysomeloidea</taxon>
        <taxon>Chrysomelidae</taxon>
        <taxon>Chrysomelinae</taxon>
        <taxon>Doryphorini</taxon>
        <taxon>Leptinotarsa</taxon>
    </lineage>
</organism>
<dbReference type="AlphaFoldDB" id="V9PB56"/>
<sequence length="471" mass="51397">MASKFFLVLVIVNCIGQSLQDTKNNKIKEDESNPYADAVSEVLKKQNVENLGAMFQNFLEGEGANLIGDVLSNVGKANAGQLLQGLGSLVGGNQKKSNDDGEDNAANLLQGLGALMGAFQGAAGGRGADGGGALLQGLGSLLGGQGGQGGIDPAMIGSLVNMFAQTQDKPKKAKASKKSGQKSKGKSAPEFDLGSLVSMASNFLGKGTGKSGEGNFLDYLPLIMQTISAFSGPEAHKRAKRHEEHSWALPPLLEKAHIMFDLFIHSEMGKYVISALGAEKTFKVFTDEEGKFSYQKFGEMMENHSFRRHWIRMITDRVAEFLHYASDPKVYKAYFSSGQLFLNSYLKMQGFPKAAMFDPARPVQTITAFSNHVAKKYFEIDIDSKEYVEPAVAYIQDLLRLAENYGSVRDSSNSKELADKLADTINMEIIEPLARVNRAYRFSKVVPQCERYVLCLVNEENQNELESLPGL</sequence>
<feature type="compositionally biased region" description="Basic residues" evidence="1">
    <location>
        <begin position="171"/>
        <end position="185"/>
    </location>
</feature>
<feature type="region of interest" description="Disordered" evidence="1">
    <location>
        <begin position="167"/>
        <end position="190"/>
    </location>
</feature>
<dbReference type="EMBL" id="KC282411">
    <property type="protein sequence ID" value="AGX25168.1"/>
    <property type="molecule type" value="mRNA"/>
</dbReference>
<accession>V9PB56</accession>
<name>V9PB56_LEPDE</name>